<dbReference type="PROSITE" id="PS50297">
    <property type="entry name" value="ANK_REP_REGION"/>
    <property type="match status" value="3"/>
</dbReference>
<dbReference type="AlphaFoldDB" id="A0A066XTP0"/>
<dbReference type="Gene3D" id="1.25.40.20">
    <property type="entry name" value="Ankyrin repeat-containing domain"/>
    <property type="match status" value="1"/>
</dbReference>
<dbReference type="eggNOG" id="KOG0504">
    <property type="taxonomic scope" value="Eukaryota"/>
</dbReference>
<dbReference type="OMA" id="ETVWGDS"/>
<dbReference type="PANTHER" id="PTHR10039:SF15">
    <property type="entry name" value="NACHT DOMAIN-CONTAINING PROTEIN"/>
    <property type="match status" value="1"/>
</dbReference>
<dbReference type="PANTHER" id="PTHR10039">
    <property type="entry name" value="AMELOGENIN"/>
    <property type="match status" value="1"/>
</dbReference>
<dbReference type="OrthoDB" id="5233699at2759"/>
<dbReference type="InterPro" id="IPR002110">
    <property type="entry name" value="Ankyrin_rpt"/>
</dbReference>
<name>A0A066XTP0_COLSU</name>
<keyword evidence="5" id="KW-1185">Reference proteome</keyword>
<dbReference type="InterPro" id="IPR056884">
    <property type="entry name" value="NPHP3-like_N"/>
</dbReference>
<dbReference type="SMART" id="SM00248">
    <property type="entry name" value="ANK"/>
    <property type="match status" value="5"/>
</dbReference>
<dbReference type="Pfam" id="PF24883">
    <property type="entry name" value="NPHP3_N"/>
    <property type="match status" value="1"/>
</dbReference>
<sequence>MGDPLSIATGLTALIRVVAKATEYLKDVKDGGKERTKLRDELRSVTCLLEMLHDRVEEQGESGNEDGLKPAAMALLAGPDGPLERMKATMEDIVSKIAPQAGFRRLAQPFKWPFEKNDILELFRTIERLKSHFTLVIQNDILNISKLTSEKVHHIGKQLDDMGLEGRVQETEKILCWISSTSFWAKQSDILQSVQQGTGQWFLETHGFRDWLLGNINLLWCPGIPGAGKTRLVSLIIDAVETQLECSESPLAYVYFDYNHRESQTQSAIVSSLLEQILRQKSHLDLPDEVKSLYTSHAKKGTRPSTKQLSEVFRKLCSSCKDVFIVIGALDEYASSDELAVELVDTLQKLGNNVRLLVTSRTSTKFESFFKSFARLDIAAQDQDIRLFLLATLNLDFLSHKLTRRDVRSSLSVLPRTLDATYEQALKRIRTQAEEDVELAETVIMWILCARQPLGVFKLQHMYGVHLLALDEDEDDNSVLLEDEDLPPEDIVTGGCGSLAVVDGTSKTARLVHYTAQDYLSRTLRVHLQKPRLELTKISLKYLQLLNFQEGPILSDTDMVQRFENFPFIDYAARYWGSELQELQNEDLWKCLNRFLSKEVAVSVASRVWSLPRHRCPYWSQEFPKDVPELVLAASFEAPDVLERLVRQGKDIEGRGSDKETPLIRSARLGHVKNIATLLRLGANVSATDIAGETAIEMATLAGKSSAVKALIDGGANVNTINGTEGWLVLMSAVSSGSIETVRLLIESGADVMIQTSWGESALSLAALSGQEVMANLLIDSGAILPLNRAGRRATLQAFKKGLATLVSRLPTFGGDYGVVADAGIPREPAAAPSQLAQIAELEETQNTDSTDNEVDLSPAIILEGISYKRGFQRKYNQLNKIGKGTFAEVFLYARKMTGVCYAVNISTINNSNPLWKEDSRFTRDTSTIR</sequence>
<comment type="caution">
    <text evidence="4">The sequence shown here is derived from an EMBL/GenBank/DDBJ whole genome shotgun (WGS) entry which is preliminary data.</text>
</comment>
<dbReference type="STRING" id="1173701.A0A066XTP0"/>
<reference evidence="5" key="1">
    <citation type="journal article" date="2014" name="Genome Announc.">
        <title>Draft genome sequence of Colletotrichum sublineola, a destructive pathogen of cultivated sorghum.</title>
        <authorList>
            <person name="Baroncelli R."/>
            <person name="Sanz-Martin J.M."/>
            <person name="Rech G.E."/>
            <person name="Sukno S.A."/>
            <person name="Thon M.R."/>
        </authorList>
    </citation>
    <scope>NUCLEOTIDE SEQUENCE [LARGE SCALE GENOMIC DNA]</scope>
    <source>
        <strain evidence="5">TX430BB</strain>
    </source>
</reference>
<evidence type="ECO:0000256" key="1">
    <source>
        <dbReference type="ARBA" id="ARBA00022737"/>
    </source>
</evidence>
<accession>A0A066XTP0</accession>
<dbReference type="SUPFAM" id="SSF52540">
    <property type="entry name" value="P-loop containing nucleoside triphosphate hydrolases"/>
    <property type="match status" value="1"/>
</dbReference>
<dbReference type="PROSITE" id="PS50088">
    <property type="entry name" value="ANK_REPEAT"/>
    <property type="match status" value="3"/>
</dbReference>
<evidence type="ECO:0000313" key="5">
    <source>
        <dbReference type="Proteomes" id="UP000027238"/>
    </source>
</evidence>
<feature type="domain" description="Nephrocystin 3-like N-terminal" evidence="3">
    <location>
        <begin position="197"/>
        <end position="361"/>
    </location>
</feature>
<feature type="repeat" description="ANK" evidence="2">
    <location>
        <begin position="691"/>
        <end position="723"/>
    </location>
</feature>
<dbReference type="InterPro" id="IPR036770">
    <property type="entry name" value="Ankyrin_rpt-contain_sf"/>
</dbReference>
<protein>
    <submittedName>
        <fullName evidence="4">Putative ankyrin</fullName>
    </submittedName>
</protein>
<dbReference type="EMBL" id="JMSE01000023">
    <property type="protein sequence ID" value="KDN72202.1"/>
    <property type="molecule type" value="Genomic_DNA"/>
</dbReference>
<dbReference type="Pfam" id="PF12796">
    <property type="entry name" value="Ank_2"/>
    <property type="match status" value="1"/>
</dbReference>
<dbReference type="HOGENOM" id="CLU_000288_34_23_1"/>
<organism evidence="4 5">
    <name type="scientific">Colletotrichum sublineola</name>
    <name type="common">Sorghum anthracnose fungus</name>
    <dbReference type="NCBI Taxonomy" id="1173701"/>
    <lineage>
        <taxon>Eukaryota</taxon>
        <taxon>Fungi</taxon>
        <taxon>Dikarya</taxon>
        <taxon>Ascomycota</taxon>
        <taxon>Pezizomycotina</taxon>
        <taxon>Sordariomycetes</taxon>
        <taxon>Hypocreomycetidae</taxon>
        <taxon>Glomerellales</taxon>
        <taxon>Glomerellaceae</taxon>
        <taxon>Colletotrichum</taxon>
        <taxon>Colletotrichum graminicola species complex</taxon>
    </lineage>
</organism>
<feature type="repeat" description="ANK" evidence="2">
    <location>
        <begin position="658"/>
        <end position="690"/>
    </location>
</feature>
<evidence type="ECO:0000256" key="2">
    <source>
        <dbReference type="PROSITE-ProRule" id="PRU00023"/>
    </source>
</evidence>
<dbReference type="InterPro" id="IPR027417">
    <property type="entry name" value="P-loop_NTPase"/>
</dbReference>
<feature type="repeat" description="ANK" evidence="2">
    <location>
        <begin position="725"/>
        <end position="757"/>
    </location>
</feature>
<gene>
    <name evidence="4" type="ORF">CSUB01_11727</name>
</gene>
<dbReference type="SUPFAM" id="SSF48403">
    <property type="entry name" value="Ankyrin repeat"/>
    <property type="match status" value="1"/>
</dbReference>
<keyword evidence="1" id="KW-0677">Repeat</keyword>
<dbReference type="Proteomes" id="UP000027238">
    <property type="component" value="Unassembled WGS sequence"/>
</dbReference>
<evidence type="ECO:0000259" key="3">
    <source>
        <dbReference type="Pfam" id="PF24883"/>
    </source>
</evidence>
<proteinExistence type="predicted"/>
<dbReference type="Gene3D" id="3.40.50.300">
    <property type="entry name" value="P-loop containing nucleotide triphosphate hydrolases"/>
    <property type="match status" value="1"/>
</dbReference>
<evidence type="ECO:0000313" key="4">
    <source>
        <dbReference type="EMBL" id="KDN72202.1"/>
    </source>
</evidence>
<keyword evidence="2" id="KW-0040">ANK repeat</keyword>